<proteinExistence type="predicted"/>
<keyword evidence="6" id="KW-1185">Reference proteome</keyword>
<sequence>MRHRSIHDVMTQDVIKVRPDTPVKEIAKLFSRNDITAVPVVDAQNRPVGIVSEADLLRKEVSVPDPEGRGAARPAQWRVGERARSEAETAGELMTSPVITARPEWNVIEAARLMDHEKVKRLPVVDEVGRLVGIASRCDLLQIFLRHDAAIREEVQYEVLGQVLSIAPEAVQAGVRDGVVTLRGRVGQKSMVPIAVQLCRSVDGVVSVHNELEFAYDDSDSTSGVTR</sequence>
<name>A0A4V5MWM5_9ACTN</name>
<keyword evidence="1 2" id="KW-0129">CBS domain</keyword>
<comment type="caution">
    <text evidence="5">The sequence shown here is derived from an EMBL/GenBank/DDBJ whole genome shotgun (WGS) entry which is preliminary data.</text>
</comment>
<evidence type="ECO:0000256" key="2">
    <source>
        <dbReference type="PROSITE-ProRule" id="PRU00703"/>
    </source>
</evidence>
<reference evidence="5 6" key="1">
    <citation type="submission" date="2019-04" db="EMBL/GenBank/DDBJ databases">
        <title>Streptomyces oryziradicis sp. nov., a novel actinomycete isolated from rhizosphere soil of rice (Oryza sativa L.).</title>
        <authorList>
            <person name="Li C."/>
        </authorList>
    </citation>
    <scope>NUCLEOTIDE SEQUENCE [LARGE SCALE GENOMIC DNA]</scope>
    <source>
        <strain evidence="5 6">NEAU-C40</strain>
    </source>
</reference>
<gene>
    <name evidence="5" type="ORF">FCI23_50755</name>
</gene>
<protein>
    <submittedName>
        <fullName evidence="5">CBS domain-containing protein</fullName>
    </submittedName>
</protein>
<dbReference type="Gene3D" id="3.10.580.10">
    <property type="entry name" value="CBS-domain"/>
    <property type="match status" value="1"/>
</dbReference>
<dbReference type="PIRSF" id="PIRSF036990">
    <property type="entry name" value="UCP036990_CBS_BON"/>
    <property type="match status" value="1"/>
</dbReference>
<dbReference type="PROSITE" id="PS51371">
    <property type="entry name" value="CBS"/>
    <property type="match status" value="2"/>
</dbReference>
<feature type="domain" description="CBS" evidence="4">
    <location>
        <begin position="10"/>
        <end position="67"/>
    </location>
</feature>
<accession>A0A4V5MWM5</accession>
<evidence type="ECO:0000313" key="5">
    <source>
        <dbReference type="EMBL" id="TJZ96538.1"/>
    </source>
</evidence>
<dbReference type="InterPro" id="IPR051257">
    <property type="entry name" value="Diverse_CBS-Domain"/>
</dbReference>
<dbReference type="InterPro" id="IPR000644">
    <property type="entry name" value="CBS_dom"/>
</dbReference>
<dbReference type="EMBL" id="SUMC01000158">
    <property type="protein sequence ID" value="TJZ96538.1"/>
    <property type="molecule type" value="Genomic_DNA"/>
</dbReference>
<dbReference type="InterPro" id="IPR007055">
    <property type="entry name" value="BON_dom"/>
</dbReference>
<dbReference type="CDD" id="cd04586">
    <property type="entry name" value="CBS_pair_BON_assoc"/>
    <property type="match status" value="1"/>
</dbReference>
<dbReference type="PROSITE" id="PS50914">
    <property type="entry name" value="BON"/>
    <property type="match status" value="1"/>
</dbReference>
<feature type="domain" description="BON" evidence="3">
    <location>
        <begin position="147"/>
        <end position="216"/>
    </location>
</feature>
<evidence type="ECO:0000259" key="3">
    <source>
        <dbReference type="PROSITE" id="PS50914"/>
    </source>
</evidence>
<dbReference type="Pfam" id="PF04972">
    <property type="entry name" value="BON"/>
    <property type="match status" value="1"/>
</dbReference>
<dbReference type="SUPFAM" id="SSF54631">
    <property type="entry name" value="CBS-domain pair"/>
    <property type="match status" value="1"/>
</dbReference>
<dbReference type="RefSeq" id="WP_136730742.1">
    <property type="nucleotide sequence ID" value="NZ_SUMC01000158.1"/>
</dbReference>
<dbReference type="Gene3D" id="3.30.1340.30">
    <property type="match status" value="1"/>
</dbReference>
<evidence type="ECO:0000313" key="6">
    <source>
        <dbReference type="Proteomes" id="UP000305778"/>
    </source>
</evidence>
<evidence type="ECO:0000259" key="4">
    <source>
        <dbReference type="PROSITE" id="PS51371"/>
    </source>
</evidence>
<dbReference type="OrthoDB" id="2111978at2"/>
<dbReference type="PANTHER" id="PTHR43080">
    <property type="entry name" value="CBS DOMAIN-CONTAINING PROTEIN CBSX3, MITOCHONDRIAL"/>
    <property type="match status" value="1"/>
</dbReference>
<dbReference type="Pfam" id="PF00571">
    <property type="entry name" value="CBS"/>
    <property type="match status" value="2"/>
</dbReference>
<evidence type="ECO:0000256" key="1">
    <source>
        <dbReference type="ARBA" id="ARBA00023122"/>
    </source>
</evidence>
<dbReference type="PANTHER" id="PTHR43080:SF29">
    <property type="entry name" value="OS02G0818000 PROTEIN"/>
    <property type="match status" value="1"/>
</dbReference>
<dbReference type="SMART" id="SM00116">
    <property type="entry name" value="CBS"/>
    <property type="match status" value="2"/>
</dbReference>
<organism evidence="5 6">
    <name type="scientific">Actinacidiphila oryziradicis</name>
    <dbReference type="NCBI Taxonomy" id="2571141"/>
    <lineage>
        <taxon>Bacteria</taxon>
        <taxon>Bacillati</taxon>
        <taxon>Actinomycetota</taxon>
        <taxon>Actinomycetes</taxon>
        <taxon>Kitasatosporales</taxon>
        <taxon>Streptomycetaceae</taxon>
        <taxon>Actinacidiphila</taxon>
    </lineage>
</organism>
<dbReference type="AlphaFoldDB" id="A0A4V5MWM5"/>
<dbReference type="InterPro" id="IPR046342">
    <property type="entry name" value="CBS_dom_sf"/>
</dbReference>
<feature type="domain" description="CBS" evidence="4">
    <location>
        <begin position="94"/>
        <end position="151"/>
    </location>
</feature>
<dbReference type="Proteomes" id="UP000305778">
    <property type="component" value="Unassembled WGS sequence"/>
</dbReference>
<dbReference type="InterPro" id="IPR017080">
    <property type="entry name" value="UCP036990_CBS_BON"/>
</dbReference>